<keyword evidence="2" id="KW-0520">NAD</keyword>
<gene>
    <name evidence="4" type="ORF">ONB1V03_LOCUS3566</name>
</gene>
<dbReference type="GO" id="GO:0016620">
    <property type="term" value="F:oxidoreductase activity, acting on the aldehyde or oxo group of donors, NAD or NADP as acceptor"/>
    <property type="evidence" value="ECO:0007669"/>
    <property type="project" value="TreeGrafter"/>
</dbReference>
<evidence type="ECO:0000256" key="1">
    <source>
        <dbReference type="ARBA" id="ARBA00009986"/>
    </source>
</evidence>
<feature type="domain" description="Aldehyde dehydrogenase" evidence="3">
    <location>
        <begin position="21"/>
        <end position="206"/>
    </location>
</feature>
<dbReference type="AlphaFoldDB" id="A0A7R9LIP7"/>
<dbReference type="PANTHER" id="PTHR43720">
    <property type="entry name" value="2-AMINOMUCONIC SEMIALDEHYDE DEHYDROGENASE"/>
    <property type="match status" value="1"/>
</dbReference>
<organism evidence="4">
    <name type="scientific">Oppiella nova</name>
    <dbReference type="NCBI Taxonomy" id="334625"/>
    <lineage>
        <taxon>Eukaryota</taxon>
        <taxon>Metazoa</taxon>
        <taxon>Ecdysozoa</taxon>
        <taxon>Arthropoda</taxon>
        <taxon>Chelicerata</taxon>
        <taxon>Arachnida</taxon>
        <taxon>Acari</taxon>
        <taxon>Acariformes</taxon>
        <taxon>Sarcoptiformes</taxon>
        <taxon>Oribatida</taxon>
        <taxon>Brachypylina</taxon>
        <taxon>Oppioidea</taxon>
        <taxon>Oppiidae</taxon>
        <taxon>Oppiella</taxon>
    </lineage>
</organism>
<protein>
    <recommendedName>
        <fullName evidence="3">Aldehyde dehydrogenase domain-containing protein</fullName>
    </recommendedName>
</protein>
<evidence type="ECO:0000313" key="5">
    <source>
        <dbReference type="Proteomes" id="UP000728032"/>
    </source>
</evidence>
<dbReference type="Proteomes" id="UP000728032">
    <property type="component" value="Unassembled WGS sequence"/>
</dbReference>
<dbReference type="OrthoDB" id="310895at2759"/>
<dbReference type="EMBL" id="CAJPVJ010001075">
    <property type="protein sequence ID" value="CAG2164006.1"/>
    <property type="molecule type" value="Genomic_DNA"/>
</dbReference>
<accession>A0A7R9LIP7</accession>
<evidence type="ECO:0000256" key="2">
    <source>
        <dbReference type="ARBA" id="ARBA00023027"/>
    </source>
</evidence>
<sequence>MYTYYALKACRIQMARHVRFCYNPALNRVNAYIPDSNEDDVNRAVLAAKKAFESWSKTSASDRAALLNRVAVLIELNAMELANLESIDQGKPLWLANTVDIPRAALNFRHFANSLQYDTNISITDPESGVINYETQEPIGVAGIITPWNLPIYLLTFKLAPALAYGNTVVAKPSEMTSVTAYKLCHLLEEAGVPNGVVNMVFGYGQN</sequence>
<dbReference type="InterPro" id="IPR015590">
    <property type="entry name" value="Aldehyde_DH_dom"/>
</dbReference>
<evidence type="ECO:0000313" key="4">
    <source>
        <dbReference type="EMBL" id="CAD7642390.1"/>
    </source>
</evidence>
<feature type="non-terminal residue" evidence="4">
    <location>
        <position position="1"/>
    </location>
</feature>
<evidence type="ECO:0000259" key="3">
    <source>
        <dbReference type="Pfam" id="PF00171"/>
    </source>
</evidence>
<comment type="similarity">
    <text evidence="1">Belongs to the aldehyde dehydrogenase family.</text>
</comment>
<dbReference type="InterPro" id="IPR016162">
    <property type="entry name" value="Ald_DH_N"/>
</dbReference>
<dbReference type="PANTHER" id="PTHR43720:SF2">
    <property type="entry name" value="2-AMINOMUCONIC SEMIALDEHYDE DEHYDROGENASE"/>
    <property type="match status" value="1"/>
</dbReference>
<dbReference type="SUPFAM" id="SSF53720">
    <property type="entry name" value="ALDH-like"/>
    <property type="match status" value="1"/>
</dbReference>
<name>A0A7R9LIP7_9ACAR</name>
<reference evidence="4" key="1">
    <citation type="submission" date="2020-11" db="EMBL/GenBank/DDBJ databases">
        <authorList>
            <person name="Tran Van P."/>
        </authorList>
    </citation>
    <scope>NUCLEOTIDE SEQUENCE</scope>
</reference>
<dbReference type="EMBL" id="OC915900">
    <property type="protein sequence ID" value="CAD7642390.1"/>
    <property type="molecule type" value="Genomic_DNA"/>
</dbReference>
<dbReference type="Pfam" id="PF00171">
    <property type="entry name" value="Aldedh"/>
    <property type="match status" value="1"/>
</dbReference>
<keyword evidence="5" id="KW-1185">Reference proteome</keyword>
<dbReference type="InterPro" id="IPR016161">
    <property type="entry name" value="Ald_DH/histidinol_DH"/>
</dbReference>
<proteinExistence type="inferred from homology"/>
<dbReference type="Gene3D" id="3.40.605.10">
    <property type="entry name" value="Aldehyde Dehydrogenase, Chain A, domain 1"/>
    <property type="match status" value="1"/>
</dbReference>